<dbReference type="SUPFAM" id="SSF56300">
    <property type="entry name" value="Metallo-dependent phosphatases"/>
    <property type="match status" value="1"/>
</dbReference>
<dbReference type="EMBL" id="CP073695">
    <property type="protein sequence ID" value="QUO49183.1"/>
    <property type="molecule type" value="Genomic_DNA"/>
</dbReference>
<evidence type="ECO:0000259" key="1">
    <source>
        <dbReference type="Pfam" id="PF00149"/>
    </source>
</evidence>
<dbReference type="OrthoDB" id="11638at2157"/>
<dbReference type="AlphaFoldDB" id="A0A8T8LPS6"/>
<protein>
    <submittedName>
        <fullName evidence="2">Metallophosphoesterase</fullName>
    </submittedName>
</protein>
<evidence type="ECO:0000313" key="3">
    <source>
        <dbReference type="Proteomes" id="UP000679341"/>
    </source>
</evidence>
<organism evidence="2 3">
    <name type="scientific">Halorubrum ruber</name>
    <dbReference type="NCBI Taxonomy" id="2982524"/>
    <lineage>
        <taxon>Archaea</taxon>
        <taxon>Methanobacteriati</taxon>
        <taxon>Methanobacteriota</taxon>
        <taxon>Stenosarchaea group</taxon>
        <taxon>Halobacteria</taxon>
        <taxon>Halobacteriales</taxon>
        <taxon>Haloferacaceae</taxon>
        <taxon>Halorubrum</taxon>
    </lineage>
</organism>
<dbReference type="Pfam" id="PF00149">
    <property type="entry name" value="Metallophos"/>
    <property type="match status" value="1"/>
</dbReference>
<keyword evidence="3" id="KW-1185">Reference proteome</keyword>
<dbReference type="PANTHER" id="PTHR30337">
    <property type="entry name" value="COMPONENT OF ATP-DEPENDENT DSDNA EXONUCLEASE"/>
    <property type="match status" value="1"/>
</dbReference>
<dbReference type="Proteomes" id="UP000679341">
    <property type="component" value="Chromosome"/>
</dbReference>
<dbReference type="InterPro" id="IPR050535">
    <property type="entry name" value="DNA_Repair-Maintenance_Comp"/>
</dbReference>
<dbReference type="PANTHER" id="PTHR30337:SF0">
    <property type="entry name" value="NUCLEASE SBCCD SUBUNIT D"/>
    <property type="match status" value="1"/>
</dbReference>
<evidence type="ECO:0000313" key="2">
    <source>
        <dbReference type="EMBL" id="QUO49183.1"/>
    </source>
</evidence>
<dbReference type="InterPro" id="IPR004843">
    <property type="entry name" value="Calcineurin-like_PHP"/>
</dbReference>
<gene>
    <name evidence="2" type="ORF">J7656_02105</name>
</gene>
<proteinExistence type="predicted"/>
<dbReference type="KEGG" id="hss:J7656_02105"/>
<dbReference type="Gene3D" id="3.60.21.10">
    <property type="match status" value="1"/>
</dbReference>
<sequence length="214" mass="23029">MLVGIASFQLFDIDAVVHAGDVFDHEITREDRGHVREEIRRTHDAGVSVYYIHGNHDNKAGNRTLRQGPGIHIGGETVVFGDGTVRLSGLDYGAGEFSSPPPEKPGDDGGSVSILVLHDTPYPAVGENGSPIHRTDPNHLDLREFLDSAEGWLDLIVSGHLHVGSRASIAGYETPLIVTGPTAEISTSTQETAPSTWLVTVLNGEVQVERQQLV</sequence>
<dbReference type="GO" id="GO:0016787">
    <property type="term" value="F:hydrolase activity"/>
    <property type="evidence" value="ECO:0007669"/>
    <property type="project" value="InterPro"/>
</dbReference>
<accession>A0A8T8LPS6</accession>
<feature type="domain" description="Calcineurin-like phosphoesterase" evidence="1">
    <location>
        <begin position="12"/>
        <end position="163"/>
    </location>
</feature>
<dbReference type="InterPro" id="IPR029052">
    <property type="entry name" value="Metallo-depent_PP-like"/>
</dbReference>
<reference evidence="2 3" key="1">
    <citation type="submission" date="2021-03" db="EMBL/GenBank/DDBJ databases">
        <title>Halorubrum sodomense MBLA0099, Whole genome shotgun sequencing.</title>
        <authorList>
            <person name="Seo M.-J."/>
            <person name="Cho E.-S."/>
            <person name="Hwang C.Y."/>
        </authorList>
    </citation>
    <scope>NUCLEOTIDE SEQUENCE [LARGE SCALE GENOMIC DNA]</scope>
    <source>
        <strain evidence="2 3">MBLA0099</strain>
    </source>
</reference>
<name>A0A8T8LPS6_9EURY</name>